<dbReference type="InterPro" id="IPR027417">
    <property type="entry name" value="P-loop_NTPase"/>
</dbReference>
<feature type="compositionally biased region" description="Polar residues" evidence="2">
    <location>
        <begin position="131"/>
        <end position="140"/>
    </location>
</feature>
<keyword evidence="1" id="KW-0342">GTP-binding</keyword>
<accession>A0A9P8IFQ1</accession>
<feature type="compositionally biased region" description="Acidic residues" evidence="2">
    <location>
        <begin position="65"/>
        <end position="88"/>
    </location>
</feature>
<organism evidence="4 5">
    <name type="scientific">Trichoglossum hirsutum</name>
    <dbReference type="NCBI Taxonomy" id="265104"/>
    <lineage>
        <taxon>Eukaryota</taxon>
        <taxon>Fungi</taxon>
        <taxon>Dikarya</taxon>
        <taxon>Ascomycota</taxon>
        <taxon>Pezizomycotina</taxon>
        <taxon>Geoglossomycetes</taxon>
        <taxon>Geoglossales</taxon>
        <taxon>Geoglossaceae</taxon>
        <taxon>Trichoglossum</taxon>
    </lineage>
</organism>
<name>A0A9P8IFQ1_9PEZI</name>
<feature type="compositionally biased region" description="Polar residues" evidence="2">
    <location>
        <begin position="21"/>
        <end position="35"/>
    </location>
</feature>
<keyword evidence="5" id="KW-1185">Reference proteome</keyword>
<dbReference type="Proteomes" id="UP000750711">
    <property type="component" value="Unassembled WGS sequence"/>
</dbReference>
<sequence>MRPTAPGGNETLVSRPRKSSFVDQPQPSTPGNGVPTTFFLADERRVEEAAASASGEYGVRSLEEVVGEDAGSAEDVEKEDNEGDEDEGAPGQGPERGGSSVKGPSTPTRSPNSSHAVQSPSADRQLPLRRPSQTTFSQPLTPLFIASPAPGSSIPSSPKSTSTKSFRHSDEDSAVDDGGSQAVVSSGEEDGESVQQMRDSAPQLIMPSIKMPSRRPFTEKGKAMGRLKVLIAGDSGIGKTSLIKSIVQTCEDIVHVDPLSPSPASSLQPSVPNKRSSKTSRRDNTNPNSTKQITEVYASTKPYPSWWSDLEESRVLRRRRKSMGDVVLERNLCFVDTPGYGSGTSFLEYVEPVVQYVESQLERAVSAMKSGEGDVLGILSGNGASQVDVVFYMILHRMKPVDIEYIKRLSCLTNVIPIIAKADTLDQAQTKLLKASIVSELQSADIRPFLFGRSYDDLRLATEPCAPFAVSSAVASDAENMDASLLMSPDYVQPLVSTELAALVDCVFQPDSIAWLRHTAAKKFIHWRNGSASSSMMTQSPPLPFSMQSSAYAQDVVSSPSSFFGSASSSSPPDVLVPPMGATSSFALARVTDHTRHEERMAQVRLAKWASDLQRSLQNERERFEALARGERAVWLTERLGECVADGTLVPISENNMVLAKQGNKSRYKSATTPPTNSTARTGLNPRDPLGLLELNEKIKTRGWLVIRVLGGCGVVGGLAVWVAKSWGYDGLAIWHWGWWSGTD</sequence>
<dbReference type="EMBL" id="JAGHQM010002159">
    <property type="protein sequence ID" value="KAH0551163.1"/>
    <property type="molecule type" value="Genomic_DNA"/>
</dbReference>
<dbReference type="Pfam" id="PF00735">
    <property type="entry name" value="Septin"/>
    <property type="match status" value="1"/>
</dbReference>
<reference evidence="4" key="1">
    <citation type="submission" date="2021-03" db="EMBL/GenBank/DDBJ databases">
        <title>Comparative genomics and phylogenomic investigation of the class Geoglossomycetes provide insights into ecological specialization and systematics.</title>
        <authorList>
            <person name="Melie T."/>
            <person name="Pirro S."/>
            <person name="Miller A.N."/>
            <person name="Quandt A."/>
        </authorList>
    </citation>
    <scope>NUCLEOTIDE SEQUENCE</scope>
    <source>
        <strain evidence="4">CAQ_001_2017</strain>
    </source>
</reference>
<keyword evidence="1" id="KW-0547">Nucleotide-binding</keyword>
<comment type="caution">
    <text evidence="4">The sequence shown here is derived from an EMBL/GenBank/DDBJ whole genome shotgun (WGS) entry which is preliminary data.</text>
</comment>
<evidence type="ECO:0000256" key="2">
    <source>
        <dbReference type="SAM" id="MobiDB-lite"/>
    </source>
</evidence>
<gene>
    <name evidence="4" type="ORF">GP486_007503</name>
</gene>
<dbReference type="AlphaFoldDB" id="A0A9P8IFQ1"/>
<dbReference type="InterPro" id="IPR046707">
    <property type="entry name" value="DUF6780"/>
</dbReference>
<dbReference type="Pfam" id="PF20571">
    <property type="entry name" value="DUF6780"/>
    <property type="match status" value="1"/>
</dbReference>
<proteinExistence type="inferred from homology"/>
<evidence type="ECO:0000313" key="5">
    <source>
        <dbReference type="Proteomes" id="UP000750711"/>
    </source>
</evidence>
<dbReference type="GO" id="GO:0005525">
    <property type="term" value="F:GTP binding"/>
    <property type="evidence" value="ECO:0007669"/>
    <property type="project" value="UniProtKB-KW"/>
</dbReference>
<dbReference type="PANTHER" id="PTHR18884">
    <property type="entry name" value="SEPTIN"/>
    <property type="match status" value="1"/>
</dbReference>
<protein>
    <recommendedName>
        <fullName evidence="3">Septin-type G domain-containing protein</fullName>
    </recommendedName>
</protein>
<feature type="region of interest" description="Disordered" evidence="2">
    <location>
        <begin position="664"/>
        <end position="684"/>
    </location>
</feature>
<feature type="compositionally biased region" description="Low complexity" evidence="2">
    <location>
        <begin position="49"/>
        <end position="59"/>
    </location>
</feature>
<feature type="domain" description="Septin-type G" evidence="3">
    <location>
        <begin position="223"/>
        <end position="534"/>
    </location>
</feature>
<feature type="region of interest" description="Disordered" evidence="2">
    <location>
        <begin position="1"/>
        <end position="216"/>
    </location>
</feature>
<dbReference type="Gene3D" id="3.40.50.300">
    <property type="entry name" value="P-loop containing nucleotide triphosphate hydrolases"/>
    <property type="match status" value="1"/>
</dbReference>
<feature type="region of interest" description="Disordered" evidence="2">
    <location>
        <begin position="258"/>
        <end position="294"/>
    </location>
</feature>
<feature type="compositionally biased region" description="Low complexity" evidence="2">
    <location>
        <begin position="145"/>
        <end position="164"/>
    </location>
</feature>
<dbReference type="SUPFAM" id="SSF52540">
    <property type="entry name" value="P-loop containing nucleoside triphosphate hydrolases"/>
    <property type="match status" value="1"/>
</dbReference>
<evidence type="ECO:0000259" key="3">
    <source>
        <dbReference type="PROSITE" id="PS51719"/>
    </source>
</evidence>
<feature type="compositionally biased region" description="Low complexity" evidence="2">
    <location>
        <begin position="258"/>
        <end position="272"/>
    </location>
</feature>
<feature type="compositionally biased region" description="Polar residues" evidence="2">
    <location>
        <begin position="102"/>
        <end position="122"/>
    </location>
</feature>
<dbReference type="InterPro" id="IPR030379">
    <property type="entry name" value="G_SEPTIN_dom"/>
</dbReference>
<evidence type="ECO:0000313" key="4">
    <source>
        <dbReference type="EMBL" id="KAH0551163.1"/>
    </source>
</evidence>
<dbReference type="PROSITE" id="PS51719">
    <property type="entry name" value="G_SEPTIN"/>
    <property type="match status" value="1"/>
</dbReference>
<feature type="compositionally biased region" description="Polar residues" evidence="2">
    <location>
        <begin position="664"/>
        <end position="682"/>
    </location>
</feature>
<evidence type="ECO:0000256" key="1">
    <source>
        <dbReference type="RuleBase" id="RU004560"/>
    </source>
</evidence>
<comment type="similarity">
    <text evidence="1">Belongs to the TRAFAC class TrmE-Era-EngA-EngB-Septin-like GTPase superfamily. Septin GTPase family.</text>
</comment>